<dbReference type="InterPro" id="IPR000524">
    <property type="entry name" value="Tscrpt_reg_HTH_GntR"/>
</dbReference>
<dbReference type="Pfam" id="PF00392">
    <property type="entry name" value="GntR"/>
    <property type="match status" value="1"/>
</dbReference>
<dbReference type="GO" id="GO:0003677">
    <property type="term" value="F:DNA binding"/>
    <property type="evidence" value="ECO:0007669"/>
    <property type="project" value="UniProtKB-KW"/>
</dbReference>
<evidence type="ECO:0000313" key="6">
    <source>
        <dbReference type="Proteomes" id="UP000218387"/>
    </source>
</evidence>
<sequence>MGVYRRGDILPSISKIAEGFQMAPLTVRSALTRLEKKGYIRIIPRKPAEVIYRIDESHVRQNAASYFVPRMAGLVDFCQSGKLLIEPVWEYARLNLGEEKLPCLKSKLAQAGKVELPVSVRHHLYVFAALKNKLFLNFYWEVLRYMRFPYLAGHSTHQERDQALLFNKNENQIEFMKEAFEGDYGSSLKYLQDFCLWAQKEYDLEDKEQIPFCWNIYWQRPQLCYTLVSHIILEIIRGTYPEGSALPSMPIMSKQLKVSYRTLRRTLSILGGLGVIRLHQGKAAEVCTDIEQIDFSRQEIKEGARFYRESLQFMALTIRPVLLFTLENARKEDQEYLADAFAQMLRQNTCHKCFKLTIGFIIEKCPSATVRECYRKLSEFMVWGYPFTLRRVKKEQLKNEYASMVQRTAPCLKDGDWACFAEHWKDLMACEQQKAEHFLFKNNIRL</sequence>
<gene>
    <name evidence="5" type="ORF">CPZ25_014445</name>
</gene>
<dbReference type="InterPro" id="IPR036388">
    <property type="entry name" value="WH-like_DNA-bd_sf"/>
</dbReference>
<evidence type="ECO:0000259" key="4">
    <source>
        <dbReference type="PROSITE" id="PS50949"/>
    </source>
</evidence>
<dbReference type="PANTHER" id="PTHR43537">
    <property type="entry name" value="TRANSCRIPTIONAL REGULATOR, GNTR FAMILY"/>
    <property type="match status" value="1"/>
</dbReference>
<dbReference type="PANTHER" id="PTHR43537:SF5">
    <property type="entry name" value="UXU OPERON TRANSCRIPTIONAL REGULATOR"/>
    <property type="match status" value="1"/>
</dbReference>
<keyword evidence="2" id="KW-0238">DNA-binding</keyword>
<evidence type="ECO:0000313" key="5">
    <source>
        <dbReference type="EMBL" id="QCT73668.1"/>
    </source>
</evidence>
<organism evidence="5 6">
    <name type="scientific">Eubacterium maltosivorans</name>
    <dbReference type="NCBI Taxonomy" id="2041044"/>
    <lineage>
        <taxon>Bacteria</taxon>
        <taxon>Bacillati</taxon>
        <taxon>Bacillota</taxon>
        <taxon>Clostridia</taxon>
        <taxon>Eubacteriales</taxon>
        <taxon>Eubacteriaceae</taxon>
        <taxon>Eubacterium</taxon>
    </lineage>
</organism>
<dbReference type="Gene3D" id="1.10.10.10">
    <property type="entry name" value="Winged helix-like DNA-binding domain superfamily/Winged helix DNA-binding domain"/>
    <property type="match status" value="2"/>
</dbReference>
<dbReference type="GO" id="GO:0003700">
    <property type="term" value="F:DNA-binding transcription factor activity"/>
    <property type="evidence" value="ECO:0007669"/>
    <property type="project" value="InterPro"/>
</dbReference>
<dbReference type="AlphaFoldDB" id="A0A4P9CDA6"/>
<keyword evidence="3" id="KW-0804">Transcription</keyword>
<dbReference type="SUPFAM" id="SSF46785">
    <property type="entry name" value="Winged helix' DNA-binding domain"/>
    <property type="match status" value="2"/>
</dbReference>
<proteinExistence type="predicted"/>
<dbReference type="Proteomes" id="UP000218387">
    <property type="component" value="Chromosome"/>
</dbReference>
<feature type="domain" description="HTH gntR-type" evidence="4">
    <location>
        <begin position="221"/>
        <end position="289"/>
    </location>
</feature>
<keyword evidence="1" id="KW-0805">Transcription regulation</keyword>
<feature type="domain" description="HTH gntR-type" evidence="4">
    <location>
        <begin position="1"/>
        <end position="53"/>
    </location>
</feature>
<protein>
    <recommendedName>
        <fullName evidence="4">HTH gntR-type domain-containing protein</fullName>
    </recommendedName>
</protein>
<name>A0A4P9CDA6_EUBML</name>
<evidence type="ECO:0000256" key="1">
    <source>
        <dbReference type="ARBA" id="ARBA00023015"/>
    </source>
</evidence>
<dbReference type="InterPro" id="IPR036390">
    <property type="entry name" value="WH_DNA-bd_sf"/>
</dbReference>
<reference evidence="5 6" key="1">
    <citation type="submission" date="2018-05" db="EMBL/GenBank/DDBJ databases">
        <title>Genome comparison of Eubacterium sp.</title>
        <authorList>
            <person name="Feng Y."/>
            <person name="Sanchez-Andrea I."/>
            <person name="Stams A.J.M."/>
            <person name="De Vos W.M."/>
        </authorList>
    </citation>
    <scope>NUCLEOTIDE SEQUENCE [LARGE SCALE GENOMIC DNA]</scope>
    <source>
        <strain evidence="5 6">YI</strain>
    </source>
</reference>
<evidence type="ECO:0000256" key="3">
    <source>
        <dbReference type="ARBA" id="ARBA00023163"/>
    </source>
</evidence>
<evidence type="ECO:0000256" key="2">
    <source>
        <dbReference type="ARBA" id="ARBA00023125"/>
    </source>
</evidence>
<keyword evidence="6" id="KW-1185">Reference proteome</keyword>
<dbReference type="PROSITE" id="PS50949">
    <property type="entry name" value="HTH_GNTR"/>
    <property type="match status" value="2"/>
</dbReference>
<accession>A0A4P9CDA6</accession>
<dbReference type="SMART" id="SM00345">
    <property type="entry name" value="HTH_GNTR"/>
    <property type="match status" value="2"/>
</dbReference>
<dbReference type="KEGG" id="emt:CPZ25_014445"/>
<dbReference type="EMBL" id="CP029487">
    <property type="protein sequence ID" value="QCT73668.1"/>
    <property type="molecule type" value="Genomic_DNA"/>
</dbReference>